<comment type="caution">
    <text evidence="1">The sequence shown here is derived from an EMBL/GenBank/DDBJ whole genome shotgun (WGS) entry which is preliminary data.</text>
</comment>
<evidence type="ECO:0000313" key="2">
    <source>
        <dbReference type="Proteomes" id="UP001055072"/>
    </source>
</evidence>
<protein>
    <submittedName>
        <fullName evidence="1">Uncharacterized protein</fullName>
    </submittedName>
</protein>
<gene>
    <name evidence="1" type="ORF">BDY19DRAFT_996853</name>
</gene>
<keyword evidence="2" id="KW-1185">Reference proteome</keyword>
<accession>A0ACB8TTE8</accession>
<evidence type="ECO:0000313" key="1">
    <source>
        <dbReference type="EMBL" id="KAI0085310.1"/>
    </source>
</evidence>
<organism evidence="1 2">
    <name type="scientific">Irpex rosettiformis</name>
    <dbReference type="NCBI Taxonomy" id="378272"/>
    <lineage>
        <taxon>Eukaryota</taxon>
        <taxon>Fungi</taxon>
        <taxon>Dikarya</taxon>
        <taxon>Basidiomycota</taxon>
        <taxon>Agaricomycotina</taxon>
        <taxon>Agaricomycetes</taxon>
        <taxon>Polyporales</taxon>
        <taxon>Irpicaceae</taxon>
        <taxon>Irpex</taxon>
    </lineage>
</organism>
<proteinExistence type="predicted"/>
<dbReference type="EMBL" id="MU274932">
    <property type="protein sequence ID" value="KAI0085310.1"/>
    <property type="molecule type" value="Genomic_DNA"/>
</dbReference>
<dbReference type="Proteomes" id="UP001055072">
    <property type="component" value="Unassembled WGS sequence"/>
</dbReference>
<sequence>MLKSALSFLGLRRRESPEKAGAQSPQGASPPLVTSQAISYGIRDGLPYAIVPLPLSYGSQPSGPGPMYISPENHGCMHSVLPSTSSLSPMASNSQNVHGYALPQPGFFPPLSTYHGQLPAPEMFAFQRTMPNSTTNMELVRPFQAPLNGIGIIPESHGPNVPPKRLAEHVKDAQALGNLEIMPDPEERPVASSEDENDWPTGYQRREITLPASSNSGRLRHTQSKWVTRSTGYRANAEAGRAERRGCLGVLQCDTCLSLKRPNTQKDSLGAQIAANCSRRRCPNPQLRHIQCQAYTLQWMVKDDTGDTILVWEHYGEHHHPRPPGGPLSNEEQDKLDAQVSLRPDASTHQLRTGTITRGSVPLADITPVLANPRRARTEVAKSRDRLGLQPESHKGGVGFLKSIGTLFDETIREPFLLSSGMVCPAYVTVQTAFMREVLADAVRDWLQAAAIGPDAGRHGCVTDGDHSFFTQGNLITTCMFSSTMNQWVPVLYTWMLHMDTDHYFVHFQQLNAGLILAAGDKFDRRLLSCVTDFSVAQRSGHEKGYVEAIISTLTQWSMLGPKAQEAHREELREEARRFQKGCQTHFHRSGKRIKQNHTLVPLDQQEEFDDLITIFLSGDTSLEEFDEAVNTMRQRFPKVKGWLSWWLAKPIASMIFPAKRSMSTALARELPNTSNPVENRHSQLHHATGVHQDIVTGLRKLFLHVKQLESQFKSIIVVYQSLNPDGHSTASNRIQEARPKTVRFHENDGRAPDTIERLQPTANSKQSRSCGRRGKTSSGVVLASSGTRLESIVSTLPTLAVSRVLPMNDRAKLRRLQSYQWTSNSCFIDVALELWFQAYLLWSPEEQDSIARDLTMQDTGAPLYSIFLHFRHRAGWIASPGCPPVLPGSSIHPLKISRANTGTLSKGKSKALWYMKEDNLSRGLDILSVGQRAVRNGVIEWAETSPGSFRTAPDSFGETRCVLEHAIMDKTTLHAQLQFSIQHHVVIVCPYGHYTSSYTTIPNPILTLFTHDIDRAALACKISKNHLDVGRYLSHLLPRFQATPTKSYNSSNRICDLPTHACSSSECGAATTLHAIRTEWPHLLHLVPETFDKNSAELASMNFSPVHLPFEFNIHSQSLNIDPMNSATSIPDSGVAVSVHYELLGRLIYDQEKAHYTAQVIIDGRSYAYNDMARDGVLMEIGPQEAIVQPITGTTMVLYHRVSDARITEQDAYYIRTTPKLSSPRPLELVIEVTDSDNSSDTPLYKVIQNQTITRKKDIAQFGQPDDSHLRVEIDTKGTRAGSPTSSNAEVVNCSGCDVTEDVGDMIQCSSCLEWSHQNCISIQFGLPSSISDPNASWDCPRCDSSIILWDDQIIGQHILYATIPDGPLYPVMIVWRDGFNAVVEWYYGNCYPRSGGRGNRSQRPQSNLIPIHRCAMAARDHEWVYGKKTRIGQILWPVRLYDDAHDLHGYRNPEVTTALEDAFSTILVILCGEKDHPIIHRFTEHIRGGIPKPEDCMSFVHQFDTLILRGDLSLIHEHLVIMSQLMRRRMQTGKLHANAGSRAWTGDWISALVNGPGNVLFQLVILRLYLERQASDDYEIYRIVIGAIDESIAHKKLNNPTPDSKPNNDSNSSSPGALSNSDLSSNASFVLFDDILDTSDSLTFRPSLRVVRRMTIPEQAYVACLHWRRTDSWDDQGSQPSLEPVQSKIKMDCNLPLRYDSPLAFVETAPGAIPHAWPTTHSSDGLTGGTPFVILRDSLTTHSRPQARPLKKVCEVASDVPRTKDPVQEKTPERAQPDGNTPKAQSIERKHKSTRISNVIAERNTATKRVRKL</sequence>
<reference evidence="1" key="1">
    <citation type="journal article" date="2021" name="Environ. Microbiol.">
        <title>Gene family expansions and transcriptome signatures uncover fungal adaptations to wood decay.</title>
        <authorList>
            <person name="Hage H."/>
            <person name="Miyauchi S."/>
            <person name="Viragh M."/>
            <person name="Drula E."/>
            <person name="Min B."/>
            <person name="Chaduli D."/>
            <person name="Navarro D."/>
            <person name="Favel A."/>
            <person name="Norest M."/>
            <person name="Lesage-Meessen L."/>
            <person name="Balint B."/>
            <person name="Merenyi Z."/>
            <person name="de Eugenio L."/>
            <person name="Morin E."/>
            <person name="Martinez A.T."/>
            <person name="Baldrian P."/>
            <person name="Stursova M."/>
            <person name="Martinez M.J."/>
            <person name="Novotny C."/>
            <person name="Magnuson J.K."/>
            <person name="Spatafora J.W."/>
            <person name="Maurice S."/>
            <person name="Pangilinan J."/>
            <person name="Andreopoulos W."/>
            <person name="LaButti K."/>
            <person name="Hundley H."/>
            <person name="Na H."/>
            <person name="Kuo A."/>
            <person name="Barry K."/>
            <person name="Lipzen A."/>
            <person name="Henrissat B."/>
            <person name="Riley R."/>
            <person name="Ahrendt S."/>
            <person name="Nagy L.G."/>
            <person name="Grigoriev I.V."/>
            <person name="Martin F."/>
            <person name="Rosso M.N."/>
        </authorList>
    </citation>
    <scope>NUCLEOTIDE SEQUENCE</scope>
    <source>
        <strain evidence="1">CBS 384.51</strain>
    </source>
</reference>
<name>A0ACB8TTE8_9APHY</name>